<evidence type="ECO:0000313" key="3">
    <source>
        <dbReference type="EMBL" id="KAF4120696.1"/>
    </source>
</evidence>
<dbReference type="Pfam" id="PF23550">
    <property type="entry name" value="zf_Tbcl_Rhp7"/>
    <property type="match status" value="1"/>
</dbReference>
<dbReference type="SUPFAM" id="SSF52047">
    <property type="entry name" value="RNI-like"/>
    <property type="match status" value="1"/>
</dbReference>
<feature type="region of interest" description="Disordered" evidence="1">
    <location>
        <begin position="1"/>
        <end position="125"/>
    </location>
</feature>
<feature type="compositionally biased region" description="Low complexity" evidence="1">
    <location>
        <begin position="83"/>
        <end position="96"/>
    </location>
</feature>
<comment type="caution">
    <text evidence="3">The sequence shown here is derived from an EMBL/GenBank/DDBJ whole genome shotgun (WGS) entry which is preliminary data.</text>
</comment>
<evidence type="ECO:0000259" key="2">
    <source>
        <dbReference type="Pfam" id="PF23550"/>
    </source>
</evidence>
<dbReference type="AlphaFoldDB" id="A0A9P4YPF0"/>
<gene>
    <name evidence="3" type="ORF">GMORB2_2700</name>
</gene>
<evidence type="ECO:0000313" key="4">
    <source>
        <dbReference type="Proteomes" id="UP000749293"/>
    </source>
</evidence>
<dbReference type="InterPro" id="IPR056451">
    <property type="entry name" value="Znf_Tbcl_Rhp7"/>
</dbReference>
<protein>
    <submittedName>
        <fullName evidence="3">DNA repair protein RAD7</fullName>
    </submittedName>
</protein>
<feature type="region of interest" description="Disordered" evidence="1">
    <location>
        <begin position="177"/>
        <end position="205"/>
    </location>
</feature>
<dbReference type="GO" id="GO:0031146">
    <property type="term" value="P:SCF-dependent proteasomal ubiquitin-dependent protein catabolic process"/>
    <property type="evidence" value="ECO:0007669"/>
    <property type="project" value="TreeGrafter"/>
</dbReference>
<evidence type="ECO:0000256" key="1">
    <source>
        <dbReference type="SAM" id="MobiDB-lite"/>
    </source>
</evidence>
<dbReference type="GeneID" id="55968930"/>
<accession>A0A9P4YPF0</accession>
<feature type="domain" description="DNA repair protein rhp7 treble clef" evidence="2">
    <location>
        <begin position="141"/>
        <end position="178"/>
    </location>
</feature>
<dbReference type="InterPro" id="IPR006553">
    <property type="entry name" value="Leu-rich_rpt_Cys-con_subtyp"/>
</dbReference>
<dbReference type="Gene3D" id="3.80.10.10">
    <property type="entry name" value="Ribonuclease Inhibitor"/>
    <property type="match status" value="2"/>
</dbReference>
<dbReference type="GO" id="GO:0019005">
    <property type="term" value="C:SCF ubiquitin ligase complex"/>
    <property type="evidence" value="ECO:0007669"/>
    <property type="project" value="TreeGrafter"/>
</dbReference>
<dbReference type="RefSeq" id="XP_035319348.1">
    <property type="nucleotide sequence ID" value="XM_035464678.1"/>
</dbReference>
<feature type="compositionally biased region" description="Basic and acidic residues" evidence="1">
    <location>
        <begin position="97"/>
        <end position="106"/>
    </location>
</feature>
<dbReference type="SMART" id="SM00367">
    <property type="entry name" value="LRR_CC"/>
    <property type="match status" value="4"/>
</dbReference>
<dbReference type="InterPro" id="IPR032675">
    <property type="entry name" value="LRR_dom_sf"/>
</dbReference>
<name>A0A9P4YPF0_9HYPO</name>
<proteinExistence type="predicted"/>
<dbReference type="PANTHER" id="PTHR13318">
    <property type="entry name" value="PARTNER OF PAIRED, ISOFORM B-RELATED"/>
    <property type="match status" value="1"/>
</dbReference>
<organism evidence="3 4">
    <name type="scientific">Geosmithia morbida</name>
    <dbReference type="NCBI Taxonomy" id="1094350"/>
    <lineage>
        <taxon>Eukaryota</taxon>
        <taxon>Fungi</taxon>
        <taxon>Dikarya</taxon>
        <taxon>Ascomycota</taxon>
        <taxon>Pezizomycotina</taxon>
        <taxon>Sordariomycetes</taxon>
        <taxon>Hypocreomycetidae</taxon>
        <taxon>Hypocreales</taxon>
        <taxon>Bionectriaceae</taxon>
        <taxon>Geosmithia</taxon>
    </lineage>
</organism>
<dbReference type="EMBL" id="JAANYQ010000015">
    <property type="protein sequence ID" value="KAF4120696.1"/>
    <property type="molecule type" value="Genomic_DNA"/>
</dbReference>
<dbReference type="Proteomes" id="UP000749293">
    <property type="component" value="Unassembled WGS sequence"/>
</dbReference>
<dbReference type="FunFam" id="3.80.10.10:FF:000601">
    <property type="entry name" value="DNA repair protein Rad7, protein"/>
    <property type="match status" value="1"/>
</dbReference>
<dbReference type="OrthoDB" id="1924287at2759"/>
<keyword evidence="4" id="KW-1185">Reference proteome</keyword>
<reference evidence="3" key="1">
    <citation type="submission" date="2020-03" db="EMBL/GenBank/DDBJ databases">
        <title>Site-based positive gene gene selection in Geosmithia morbida across the United States reveals a broad range of putative effectors and factors for local host and environmental adapation.</title>
        <authorList>
            <person name="Onufrak A."/>
            <person name="Murdoch R.W."/>
            <person name="Gazis R."/>
            <person name="Huff M."/>
            <person name="Staton M."/>
            <person name="Klingeman W."/>
            <person name="Hadziabdic D."/>
        </authorList>
    </citation>
    <scope>NUCLEOTIDE SEQUENCE</scope>
    <source>
        <strain evidence="3">1262</strain>
    </source>
</reference>
<feature type="compositionally biased region" description="Basic residues" evidence="1">
    <location>
        <begin position="107"/>
        <end position="117"/>
    </location>
</feature>
<sequence>MSNQPNGDYDGNQRPRRNITGPQSALTDFLASHNISAQQIRDSADQRRQAAIQQAQENGGGENPEAAEEVETSPVQARRSSRRQSAVNAGEANAQAAKEKTIEKSKGGRALKKRKKGANSDDNSDDEIARALFNERHAPLPGQMGNCAMCDKRFTVTPYSVAGPDGGLLCAPCGREVAKERQGQQPKKKKKPTPARRQTGGIGARRAVQSRLLDGDVGAKSLSTLCVQTLAKNVDMAESLGDLPEHLVDKIARIFSKQRLLRAETLPLFVQPGTEMVHIYDGARLNERDLMSIFQVTGSHLRRFKAKCAIQFKDSVMDYVLSREAMQLESFYLHGANLLSEEKWHQFLRAKGGPLRTLQVYYTDRHFGDETVGVIKTHCPAIEKVKIENNQKVGDAGVRTLAEIPTLRHIGLRLRHSLSPSAISHAVTGVGANLVTLSLNAVPLADDNVLAAIRTHCRRLTKLRITESEHMTDAGFAGLFSGWQNQALEFLDLEKCRYVSASKPRDNEDHVGLCSRGFKALMAHSGSGLRKLNVHACRNISRQAFEDVFGGAQLYPELRKLEISFCEEVTDYILGCIFRSCPRIREVNVFGCMKVKDVRVPRGVILVGVPNAQGMVTEGVD</sequence>